<organism evidence="3 4">
    <name type="scientific">Pigmentiphaga kullae</name>
    <dbReference type="NCBI Taxonomy" id="151784"/>
    <lineage>
        <taxon>Bacteria</taxon>
        <taxon>Pseudomonadati</taxon>
        <taxon>Pseudomonadota</taxon>
        <taxon>Betaproteobacteria</taxon>
        <taxon>Burkholderiales</taxon>
        <taxon>Alcaligenaceae</taxon>
        <taxon>Pigmentiphaga</taxon>
    </lineage>
</organism>
<evidence type="ECO:0000313" key="3">
    <source>
        <dbReference type="EMBL" id="RZS85406.1"/>
    </source>
</evidence>
<evidence type="ECO:0000256" key="2">
    <source>
        <dbReference type="ARBA" id="ARBA00022679"/>
    </source>
</evidence>
<dbReference type="GO" id="GO:0008168">
    <property type="term" value="F:methyltransferase activity"/>
    <property type="evidence" value="ECO:0007669"/>
    <property type="project" value="UniProtKB-KW"/>
</dbReference>
<accession>A0A4Q7NKG2</accession>
<protein>
    <submittedName>
        <fullName evidence="3">16S rRNA (Guanine(966)-N(2))-methyltransferase RsmD</fullName>
    </submittedName>
</protein>
<dbReference type="InterPro" id="IPR004398">
    <property type="entry name" value="RNA_MeTrfase_RsmD"/>
</dbReference>
<dbReference type="CDD" id="cd02440">
    <property type="entry name" value="AdoMet_MTases"/>
    <property type="match status" value="1"/>
</dbReference>
<dbReference type="Gene3D" id="3.40.50.150">
    <property type="entry name" value="Vaccinia Virus protein VP39"/>
    <property type="match status" value="1"/>
</dbReference>
<dbReference type="InterPro" id="IPR002052">
    <property type="entry name" value="DNA_methylase_N6_adenine_CS"/>
</dbReference>
<dbReference type="Proteomes" id="UP000292445">
    <property type="component" value="Unassembled WGS sequence"/>
</dbReference>
<dbReference type="GO" id="GO:0031167">
    <property type="term" value="P:rRNA methylation"/>
    <property type="evidence" value="ECO:0007669"/>
    <property type="project" value="InterPro"/>
</dbReference>
<gene>
    <name evidence="3" type="ORF">EV675_1430</name>
</gene>
<keyword evidence="2 3" id="KW-0808">Transferase</keyword>
<keyword evidence="4" id="KW-1185">Reference proteome</keyword>
<evidence type="ECO:0000313" key="4">
    <source>
        <dbReference type="Proteomes" id="UP000292445"/>
    </source>
</evidence>
<reference evidence="3 4" key="1">
    <citation type="submission" date="2019-02" db="EMBL/GenBank/DDBJ databases">
        <title>Genomic Encyclopedia of Type Strains, Phase IV (KMG-IV): sequencing the most valuable type-strain genomes for metagenomic binning, comparative biology and taxonomic classification.</title>
        <authorList>
            <person name="Goeker M."/>
        </authorList>
    </citation>
    <scope>NUCLEOTIDE SEQUENCE [LARGE SCALE GENOMIC DNA]</scope>
    <source>
        <strain evidence="3 4">K24</strain>
    </source>
</reference>
<proteinExistence type="predicted"/>
<dbReference type="RefSeq" id="WP_130356623.1">
    <property type="nucleotide sequence ID" value="NZ_SGXC01000001.1"/>
</dbReference>
<sequence length="200" mass="21791">MPSSRPPAARSHRSAPHKVRIIGGRYKRTPLPVLDLPGLRPTPDRVRETLFNWLNHLWGGEFADKTVLDAFAGSGALGFEAASRGVAQAVLVETDRRATASLEELRSRLGAENVSIVTGDARTYLARTAVRFDLVLLDPPFGQDWLDRILPSSLQALTDVGMLYIEAEAPIQAPPGTELLRQDKAGAVHFHLLRAQAEGA</sequence>
<dbReference type="PANTHER" id="PTHR43542">
    <property type="entry name" value="METHYLTRANSFERASE"/>
    <property type="match status" value="1"/>
</dbReference>
<evidence type="ECO:0000256" key="1">
    <source>
        <dbReference type="ARBA" id="ARBA00022603"/>
    </source>
</evidence>
<dbReference type="SUPFAM" id="SSF53335">
    <property type="entry name" value="S-adenosyl-L-methionine-dependent methyltransferases"/>
    <property type="match status" value="1"/>
</dbReference>
<dbReference type="OrthoDB" id="9803017at2"/>
<dbReference type="GO" id="GO:0003676">
    <property type="term" value="F:nucleic acid binding"/>
    <property type="evidence" value="ECO:0007669"/>
    <property type="project" value="InterPro"/>
</dbReference>
<name>A0A4Q7NKG2_9BURK</name>
<dbReference type="EMBL" id="SGXC01000001">
    <property type="protein sequence ID" value="RZS85406.1"/>
    <property type="molecule type" value="Genomic_DNA"/>
</dbReference>
<dbReference type="PROSITE" id="PS00092">
    <property type="entry name" value="N6_MTASE"/>
    <property type="match status" value="1"/>
</dbReference>
<dbReference type="PANTHER" id="PTHR43542:SF1">
    <property type="entry name" value="METHYLTRANSFERASE"/>
    <property type="match status" value="1"/>
</dbReference>
<comment type="caution">
    <text evidence="3">The sequence shown here is derived from an EMBL/GenBank/DDBJ whole genome shotgun (WGS) entry which is preliminary data.</text>
</comment>
<dbReference type="NCBIfam" id="TIGR00095">
    <property type="entry name" value="16S rRNA (guanine(966)-N(2))-methyltransferase RsmD"/>
    <property type="match status" value="1"/>
</dbReference>
<dbReference type="AlphaFoldDB" id="A0A4Q7NKG2"/>
<dbReference type="Pfam" id="PF03602">
    <property type="entry name" value="Cons_hypoth95"/>
    <property type="match status" value="1"/>
</dbReference>
<keyword evidence="1 3" id="KW-0489">Methyltransferase</keyword>
<dbReference type="InterPro" id="IPR029063">
    <property type="entry name" value="SAM-dependent_MTases_sf"/>
</dbReference>